<accession>A0A1B6E9V7</accession>
<organism evidence="2">
    <name type="scientific">Clastoptera arizonana</name>
    <name type="common">Arizona spittle bug</name>
    <dbReference type="NCBI Taxonomy" id="38151"/>
    <lineage>
        <taxon>Eukaryota</taxon>
        <taxon>Metazoa</taxon>
        <taxon>Ecdysozoa</taxon>
        <taxon>Arthropoda</taxon>
        <taxon>Hexapoda</taxon>
        <taxon>Insecta</taxon>
        <taxon>Pterygota</taxon>
        <taxon>Neoptera</taxon>
        <taxon>Paraneoptera</taxon>
        <taxon>Hemiptera</taxon>
        <taxon>Auchenorrhyncha</taxon>
        <taxon>Cercopoidea</taxon>
        <taxon>Clastopteridae</taxon>
        <taxon>Clastoptera</taxon>
    </lineage>
</organism>
<feature type="compositionally biased region" description="Basic and acidic residues" evidence="1">
    <location>
        <begin position="138"/>
        <end position="196"/>
    </location>
</feature>
<feature type="region of interest" description="Disordered" evidence="1">
    <location>
        <begin position="75"/>
        <end position="227"/>
    </location>
</feature>
<reference evidence="2" key="1">
    <citation type="submission" date="2015-12" db="EMBL/GenBank/DDBJ databases">
        <title>De novo transcriptome assembly of four potential Pierce s Disease insect vectors from Arizona vineyards.</title>
        <authorList>
            <person name="Tassone E.E."/>
        </authorList>
    </citation>
    <scope>NUCLEOTIDE SEQUENCE</scope>
</reference>
<sequence>LSDVPPAARVAYAKFKIAKIKQEYEKRDGAGSDAGSIKQGDDDVFEGPARVSVTSETSADVASIVRPRPKSSIKSLASLGAIPPPESTATMQHMPEPSKKPLEFRPKTPIMEDPREDMVTPTPPTPKSVAGVKVTEASTKEADKDKKDEKEEDIKKDDVKKEDEKKEEDKKTEEKDKGKPEEDKKKTEDKKKDDTKPSTSEPPPPPPSSFKPTGKSKVTGQVMQGWL</sequence>
<proteinExistence type="predicted"/>
<dbReference type="EMBL" id="GEDC01002576">
    <property type="protein sequence ID" value="JAS34722.1"/>
    <property type="molecule type" value="Transcribed_RNA"/>
</dbReference>
<feature type="non-terminal residue" evidence="2">
    <location>
        <position position="1"/>
    </location>
</feature>
<name>A0A1B6E9V7_9HEMI</name>
<dbReference type="AlphaFoldDB" id="A0A1B6E9V7"/>
<gene>
    <name evidence="2" type="ORF">g.31605</name>
</gene>
<protein>
    <submittedName>
        <fullName evidence="2">Uncharacterized protein</fullName>
    </submittedName>
</protein>
<feature type="region of interest" description="Disordered" evidence="1">
    <location>
        <begin position="25"/>
        <end position="45"/>
    </location>
</feature>
<feature type="compositionally biased region" description="Basic and acidic residues" evidence="1">
    <location>
        <begin position="96"/>
        <end position="118"/>
    </location>
</feature>
<evidence type="ECO:0000313" key="2">
    <source>
        <dbReference type="EMBL" id="JAS34722.1"/>
    </source>
</evidence>
<evidence type="ECO:0000256" key="1">
    <source>
        <dbReference type="SAM" id="MobiDB-lite"/>
    </source>
</evidence>
<feature type="compositionally biased region" description="Polar residues" evidence="1">
    <location>
        <begin position="218"/>
        <end position="227"/>
    </location>
</feature>
<feature type="compositionally biased region" description="Pro residues" evidence="1">
    <location>
        <begin position="200"/>
        <end position="209"/>
    </location>
</feature>